<dbReference type="Proteomes" id="UP000249081">
    <property type="component" value="Unassembled WGS sequence"/>
</dbReference>
<evidence type="ECO:0000313" key="2">
    <source>
        <dbReference type="EMBL" id="PZO35384.1"/>
    </source>
</evidence>
<reference evidence="3" key="1">
    <citation type="submission" date="2018-04" db="EMBL/GenBank/DDBJ databases">
        <authorList>
            <person name="Cornet L."/>
        </authorList>
    </citation>
    <scope>NUCLEOTIDE SEQUENCE [LARGE SCALE GENOMIC DNA]</scope>
</reference>
<evidence type="ECO:0000256" key="1">
    <source>
        <dbReference type="SAM" id="Phobius"/>
    </source>
</evidence>
<dbReference type="AlphaFoldDB" id="A0A2W4VRC8"/>
<evidence type="ECO:0000313" key="3">
    <source>
        <dbReference type="Proteomes" id="UP000249081"/>
    </source>
</evidence>
<name>A0A2W4VRC8_9CYAN</name>
<dbReference type="EMBL" id="QBMN01000170">
    <property type="protein sequence ID" value="PZO35384.1"/>
    <property type="molecule type" value="Genomic_DNA"/>
</dbReference>
<feature type="transmembrane region" description="Helical" evidence="1">
    <location>
        <begin position="77"/>
        <end position="97"/>
    </location>
</feature>
<feature type="transmembrane region" description="Helical" evidence="1">
    <location>
        <begin position="47"/>
        <end position="70"/>
    </location>
</feature>
<proteinExistence type="predicted"/>
<comment type="caution">
    <text evidence="2">The sequence shown here is derived from an EMBL/GenBank/DDBJ whole genome shotgun (WGS) entry which is preliminary data.</text>
</comment>
<sequence length="347" mass="38650">MVAWLTQTLEMLKAVLLPPRYFAWQTVIYMSLFSWLMSLLARTVEAMAFTVGLLATISWICLALGVGWALEANKIRPFGVSIAPWVSGAILCLFLFGSWGGRWLQPALVSWPLVSFAVVAAPKLVSWDFNLKDPPGQVRQQLALLFCLSLLFSSWFQFYFRIQTWVRDYPSLVADSVENSAFVYRFPGQTVALPAGVNHLTVAEEMLREQVHNKPWPSVERWLLNLDGQRQAMERQVKSHMGLDPSLEDSLWRIDFQPLSNGNGYILKLWAIWSGPAANQSGYYLEKSCLLMPVSQGSLGAPEAAVPEASAPEAAAPGYATTQWGSLTCDLATPRQAGHPRDIQRTG</sequence>
<accession>A0A2W4VRC8</accession>
<protein>
    <recommendedName>
        <fullName evidence="4">DUF5357 domain-containing protein</fullName>
    </recommendedName>
</protein>
<reference evidence="2 3" key="2">
    <citation type="submission" date="2018-06" db="EMBL/GenBank/DDBJ databases">
        <title>Metagenomic assembly of (sub)arctic Cyanobacteria and their associated microbiome from non-axenic cultures.</title>
        <authorList>
            <person name="Baurain D."/>
        </authorList>
    </citation>
    <scope>NUCLEOTIDE SEQUENCE [LARGE SCALE GENOMIC DNA]</scope>
    <source>
        <strain evidence="2">ULC041bin1</strain>
    </source>
</reference>
<feature type="transmembrane region" description="Helical" evidence="1">
    <location>
        <begin position="21"/>
        <end position="41"/>
    </location>
</feature>
<keyword evidence="1" id="KW-0812">Transmembrane</keyword>
<dbReference type="InterPro" id="IPR020360">
    <property type="entry name" value="Uncharacterised_alr2393"/>
</dbReference>
<organism evidence="2 3">
    <name type="scientific">Shackletoniella antarctica</name>
    <dbReference type="NCBI Taxonomy" id="268115"/>
    <lineage>
        <taxon>Bacteria</taxon>
        <taxon>Bacillati</taxon>
        <taxon>Cyanobacteriota</taxon>
        <taxon>Cyanophyceae</taxon>
        <taxon>Oculatellales</taxon>
        <taxon>Oculatellaceae</taxon>
        <taxon>Shackletoniella</taxon>
    </lineage>
</organism>
<gene>
    <name evidence="2" type="ORF">DCF17_18770</name>
</gene>
<keyword evidence="1" id="KW-0472">Membrane</keyword>
<keyword evidence="1" id="KW-1133">Transmembrane helix</keyword>
<evidence type="ECO:0008006" key="4">
    <source>
        <dbReference type="Google" id="ProtNLM"/>
    </source>
</evidence>
<dbReference type="Pfam" id="PF17310">
    <property type="entry name" value="DUF5357"/>
    <property type="match status" value="1"/>
</dbReference>
<feature type="transmembrane region" description="Helical" evidence="1">
    <location>
        <begin position="142"/>
        <end position="160"/>
    </location>
</feature>